<keyword evidence="3" id="KW-1185">Reference proteome</keyword>
<reference evidence="2 3" key="1">
    <citation type="submission" date="2021-06" db="EMBL/GenBank/DDBJ databases">
        <authorList>
            <person name="Palmer J.M."/>
        </authorList>
    </citation>
    <scope>NUCLEOTIDE SEQUENCE [LARGE SCALE GENOMIC DNA]</scope>
    <source>
        <strain evidence="3">if_2019</strain>
        <tissue evidence="2">Muscle</tissue>
    </source>
</reference>
<feature type="transmembrane region" description="Helical" evidence="1">
    <location>
        <begin position="46"/>
        <end position="63"/>
    </location>
</feature>
<accession>A0ABV0U5P7</accession>
<dbReference type="EMBL" id="JAHRIQ010058824">
    <property type="protein sequence ID" value="MEQ2240134.1"/>
    <property type="molecule type" value="Genomic_DNA"/>
</dbReference>
<evidence type="ECO:0000256" key="1">
    <source>
        <dbReference type="SAM" id="Phobius"/>
    </source>
</evidence>
<protein>
    <submittedName>
        <fullName evidence="2">Uncharacterized protein</fullName>
    </submittedName>
</protein>
<organism evidence="2 3">
    <name type="scientific">Ilyodon furcidens</name>
    <name type="common">goldbreast splitfin</name>
    <dbReference type="NCBI Taxonomy" id="33524"/>
    <lineage>
        <taxon>Eukaryota</taxon>
        <taxon>Metazoa</taxon>
        <taxon>Chordata</taxon>
        <taxon>Craniata</taxon>
        <taxon>Vertebrata</taxon>
        <taxon>Euteleostomi</taxon>
        <taxon>Actinopterygii</taxon>
        <taxon>Neopterygii</taxon>
        <taxon>Teleostei</taxon>
        <taxon>Neoteleostei</taxon>
        <taxon>Acanthomorphata</taxon>
        <taxon>Ovalentaria</taxon>
        <taxon>Atherinomorphae</taxon>
        <taxon>Cyprinodontiformes</taxon>
        <taxon>Goodeidae</taxon>
        <taxon>Ilyodon</taxon>
    </lineage>
</organism>
<name>A0ABV0U5P7_9TELE</name>
<keyword evidence="1" id="KW-0812">Transmembrane</keyword>
<evidence type="ECO:0000313" key="2">
    <source>
        <dbReference type="EMBL" id="MEQ2240134.1"/>
    </source>
</evidence>
<evidence type="ECO:0000313" key="3">
    <source>
        <dbReference type="Proteomes" id="UP001482620"/>
    </source>
</evidence>
<comment type="caution">
    <text evidence="2">The sequence shown here is derived from an EMBL/GenBank/DDBJ whole genome shotgun (WGS) entry which is preliminary data.</text>
</comment>
<proteinExistence type="predicted"/>
<keyword evidence="1" id="KW-0472">Membrane</keyword>
<dbReference type="Proteomes" id="UP001482620">
    <property type="component" value="Unassembled WGS sequence"/>
</dbReference>
<sequence length="135" mass="15493">GGITEWWPCRGQRFAPWRCLDARSSHVFAPQGCRNFTTLQYDTQPFKAAFFFLFFFILVYNFYGSVSEVDGGNAPSNHKQPGRCQTLCRNVRPERKDLFSYQRISTTPGFSTWSPGVAPFLRTPEEEPLAARLSR</sequence>
<feature type="non-terminal residue" evidence="2">
    <location>
        <position position="1"/>
    </location>
</feature>
<gene>
    <name evidence="2" type="ORF">ILYODFUR_011750</name>
</gene>
<keyword evidence="1" id="KW-1133">Transmembrane helix</keyword>